<feature type="domain" description="WSC" evidence="3">
    <location>
        <begin position="21"/>
        <end position="117"/>
    </location>
</feature>
<feature type="compositionally biased region" description="Low complexity" evidence="1">
    <location>
        <begin position="212"/>
        <end position="221"/>
    </location>
</feature>
<dbReference type="PROSITE" id="PS51212">
    <property type="entry name" value="WSC"/>
    <property type="match status" value="1"/>
</dbReference>
<organism evidence="4 5">
    <name type="scientific">Diaporthe vaccinii</name>
    <dbReference type="NCBI Taxonomy" id="105482"/>
    <lineage>
        <taxon>Eukaryota</taxon>
        <taxon>Fungi</taxon>
        <taxon>Dikarya</taxon>
        <taxon>Ascomycota</taxon>
        <taxon>Pezizomycotina</taxon>
        <taxon>Sordariomycetes</taxon>
        <taxon>Sordariomycetidae</taxon>
        <taxon>Diaporthales</taxon>
        <taxon>Diaporthaceae</taxon>
        <taxon>Diaporthe</taxon>
        <taxon>Diaporthe eres species complex</taxon>
    </lineage>
</organism>
<feature type="chain" id="PRO_5045241763" description="WSC domain-containing protein" evidence="2">
    <location>
        <begin position="21"/>
        <end position="610"/>
    </location>
</feature>
<dbReference type="Proteomes" id="UP001600888">
    <property type="component" value="Unassembled WGS sequence"/>
</dbReference>
<feature type="compositionally biased region" description="Pro residues" evidence="1">
    <location>
        <begin position="521"/>
        <end position="542"/>
    </location>
</feature>
<feature type="compositionally biased region" description="Pro residues" evidence="1">
    <location>
        <begin position="549"/>
        <end position="563"/>
    </location>
</feature>
<feature type="region of interest" description="Disordered" evidence="1">
    <location>
        <begin position="171"/>
        <end position="270"/>
    </location>
</feature>
<feature type="signal peptide" evidence="2">
    <location>
        <begin position="1"/>
        <end position="20"/>
    </location>
</feature>
<protein>
    <recommendedName>
        <fullName evidence="3">WSC domain-containing protein</fullName>
    </recommendedName>
</protein>
<gene>
    <name evidence="4" type="ORF">FJTKL_14007</name>
</gene>
<keyword evidence="5" id="KW-1185">Reference proteome</keyword>
<evidence type="ECO:0000313" key="5">
    <source>
        <dbReference type="Proteomes" id="UP001600888"/>
    </source>
</evidence>
<evidence type="ECO:0000256" key="2">
    <source>
        <dbReference type="SAM" id="SignalP"/>
    </source>
</evidence>
<proteinExistence type="predicted"/>
<reference evidence="4 5" key="1">
    <citation type="submission" date="2024-03" db="EMBL/GenBank/DDBJ databases">
        <title>A high-quality draft genome sequence of Diaporthe vaccinii, a causative agent of upright dieback and viscid rot disease in cranberry plants.</title>
        <authorList>
            <person name="Sarrasin M."/>
            <person name="Lang B.F."/>
            <person name="Burger G."/>
        </authorList>
    </citation>
    <scope>NUCLEOTIDE SEQUENCE [LARGE SCALE GENOMIC DNA]</scope>
    <source>
        <strain evidence="4 5">IS7</strain>
    </source>
</reference>
<keyword evidence="2" id="KW-0732">Signal</keyword>
<feature type="region of interest" description="Disordered" evidence="1">
    <location>
        <begin position="513"/>
        <end position="579"/>
    </location>
</feature>
<evidence type="ECO:0000313" key="4">
    <source>
        <dbReference type="EMBL" id="KAL2279029.1"/>
    </source>
</evidence>
<evidence type="ECO:0000256" key="1">
    <source>
        <dbReference type="SAM" id="MobiDB-lite"/>
    </source>
</evidence>
<feature type="compositionally biased region" description="Low complexity" evidence="1">
    <location>
        <begin position="250"/>
        <end position="270"/>
    </location>
</feature>
<name>A0ABR4E9B2_9PEZI</name>
<sequence>MGRLHTLAAGTALLALGVKAQFSYQGCAALDTSTIIKTTELYPQGPAPCLAYCNGIGYSYAGLQAQFCSCWDFSPVVTKKYADSEHADCSFNCDDPYSNQYCGGIDLSTLGFIYSLYAGVAPPIVAGPSPSSTAPGAIATSSAGVIISPPATSSSGDVGVIPASSSTAGGVIAPQSSSSPGGGLPTLPSTSAGQVLPPTSSGLAPPASSGMSGVLPPASSGPSGGVGPSSSGGGGVIPPQSSLPSGVIVPTPSGSGPAGSGTASPSSTGAGDAPIQTIVVLSRGQPFVIAIAPYLRALGDQALSYIPSPPWFLYNANITSFYGTVPIDYPLGPLIITVTAGQRTTGSNGLRGRQAPAGTYTFAIELLIVLPNPVPTLPTSAVPTPSLPGLPTGLPTGPLNPSVMLPSYTNTVYQTITSTITRCPVCPPEVTKFAVPIGTTCITAEVFTTPCEITVTRTRADGVVTPVVTTTNSWIPYNPAESTVVVTTVVDATTKYTTTLLVAVTMTVQKLQPTGQAGAVQPPPPPPPPPPAPPGPPGPPGVPAAAPVPGAPFPGPVAPPPPKGAIGTGAANNGSQPAPTMPVTAGASMDQFVEMFVLLCGVAFGALLLL</sequence>
<dbReference type="InterPro" id="IPR002889">
    <property type="entry name" value="WSC_carb-bd"/>
</dbReference>
<evidence type="ECO:0000259" key="3">
    <source>
        <dbReference type="PROSITE" id="PS51212"/>
    </source>
</evidence>
<comment type="caution">
    <text evidence="4">The sequence shown here is derived from an EMBL/GenBank/DDBJ whole genome shotgun (WGS) entry which is preliminary data.</text>
</comment>
<dbReference type="EMBL" id="JBAWTH010000080">
    <property type="protein sequence ID" value="KAL2279029.1"/>
    <property type="molecule type" value="Genomic_DNA"/>
</dbReference>
<accession>A0ABR4E9B2</accession>
<feature type="compositionally biased region" description="Gly residues" evidence="1">
    <location>
        <begin position="222"/>
        <end position="236"/>
    </location>
</feature>